<accession>A0A7X0ER44</accession>
<dbReference type="EMBL" id="JACHLL010000001">
    <property type="protein sequence ID" value="MBB6340743.1"/>
    <property type="molecule type" value="Genomic_DNA"/>
</dbReference>
<reference evidence="1 2" key="1">
    <citation type="submission" date="2020-08" db="EMBL/GenBank/DDBJ databases">
        <title>Functional genomics of gut bacteria from endangered species of beetles.</title>
        <authorList>
            <person name="Carlos-Shanley C."/>
        </authorList>
    </citation>
    <scope>NUCLEOTIDE SEQUENCE [LARGE SCALE GENOMIC DNA]</scope>
    <source>
        <strain evidence="1 2">S00202</strain>
    </source>
</reference>
<comment type="caution">
    <text evidence="1">The sequence shown here is derived from an EMBL/GenBank/DDBJ whole genome shotgun (WGS) entry which is preliminary data.</text>
</comment>
<keyword evidence="2" id="KW-1185">Reference proteome</keyword>
<evidence type="ECO:0000313" key="2">
    <source>
        <dbReference type="Proteomes" id="UP000557193"/>
    </source>
</evidence>
<dbReference type="Proteomes" id="UP000557193">
    <property type="component" value="Unassembled WGS sequence"/>
</dbReference>
<sequence>MSALAAATIVAKRHLALARVISHSFRQHHPGVPFFVLLADEPNELLDSNTEDFELLTLDTLGKEDLLPWCLRYEQLPLSYALTPVLLQHLLGRFQRVIFIKQESLVLGRLDSLLQALEKASLVLTPHLLEPLRGENHLQRELAILQAGTYNGGILGLRDCRSTHDFLAWWRQRVELSCRHDVAAGLHYEQRWLDLAPWLFENVEVLRDPGCNVGHWHLPERKVCWSGTQPLVDGVPCSLFRFSGFDGAAPNQATRYFDRLTLDQLSDAGRVFQHYKEELLAAGHERCRQWPYAWDRFANGMAIPPIVRELYLGMGKDIVQFGNPFACGINSFFAWLRQPQRTDRPALTRLWFALYQRREDVMAAYPDPFGADHAGLIGWIRNTGWREFALDRAWLPESEA</sequence>
<proteinExistence type="predicted"/>
<dbReference type="AlphaFoldDB" id="A0A7X0ER44"/>
<protein>
    <recommendedName>
        <fullName evidence="3">Glycosyl transferase</fullName>
    </recommendedName>
</protein>
<gene>
    <name evidence="1" type="ORF">HNP49_000893</name>
</gene>
<dbReference type="RefSeq" id="WP_184680952.1">
    <property type="nucleotide sequence ID" value="NZ_JACHLL010000001.1"/>
</dbReference>
<organism evidence="1 2">
    <name type="scientific">Pseudomonas fluvialis</name>
    <dbReference type="NCBI Taxonomy" id="1793966"/>
    <lineage>
        <taxon>Bacteria</taxon>
        <taxon>Pseudomonadati</taxon>
        <taxon>Pseudomonadota</taxon>
        <taxon>Gammaproteobacteria</taxon>
        <taxon>Pseudomonadales</taxon>
        <taxon>Pseudomonadaceae</taxon>
        <taxon>Pseudomonas</taxon>
    </lineage>
</organism>
<evidence type="ECO:0000313" key="1">
    <source>
        <dbReference type="EMBL" id="MBB6340743.1"/>
    </source>
</evidence>
<name>A0A7X0ER44_9PSED</name>
<evidence type="ECO:0008006" key="3">
    <source>
        <dbReference type="Google" id="ProtNLM"/>
    </source>
</evidence>